<reference evidence="2" key="1">
    <citation type="submission" date="2016-06" db="EMBL/GenBank/DDBJ databases">
        <title>Parallel loss of symbiosis genes in relatives of nitrogen-fixing non-legume Parasponia.</title>
        <authorList>
            <person name="Van Velzen R."/>
            <person name="Holmer R."/>
            <person name="Bu F."/>
            <person name="Rutten L."/>
            <person name="Van Zeijl A."/>
            <person name="Liu W."/>
            <person name="Santuari L."/>
            <person name="Cao Q."/>
            <person name="Sharma T."/>
            <person name="Shen D."/>
            <person name="Roswanjaya Y."/>
            <person name="Wardhani T."/>
            <person name="Kalhor M.S."/>
            <person name="Jansen J."/>
            <person name="Van den Hoogen J."/>
            <person name="Gungor B."/>
            <person name="Hartog M."/>
            <person name="Hontelez J."/>
            <person name="Verver J."/>
            <person name="Yang W.-C."/>
            <person name="Schijlen E."/>
            <person name="Repin R."/>
            <person name="Schilthuizen M."/>
            <person name="Schranz E."/>
            <person name="Heidstra R."/>
            <person name="Miyata K."/>
            <person name="Fedorova E."/>
            <person name="Kohlen W."/>
            <person name="Bisseling T."/>
            <person name="Smit S."/>
            <person name="Geurts R."/>
        </authorList>
    </citation>
    <scope>NUCLEOTIDE SEQUENCE [LARGE SCALE GENOMIC DNA]</scope>
    <source>
        <strain evidence="2">cv. RG33-2</strain>
    </source>
</reference>
<dbReference type="InterPro" id="IPR055290">
    <property type="entry name" value="At3g26010-like"/>
</dbReference>
<dbReference type="PANTHER" id="PTHR35546">
    <property type="entry name" value="F-BOX PROTEIN INTERACTION DOMAIN PROTEIN-RELATED"/>
    <property type="match status" value="1"/>
</dbReference>
<protein>
    <submittedName>
        <fullName evidence="1">Uncharacterized protein</fullName>
    </submittedName>
</protein>
<dbReference type="OrthoDB" id="674184at2759"/>
<proteinExistence type="predicted"/>
<dbReference type="PANTHER" id="PTHR35546:SF130">
    <property type="entry name" value="EXPRESSED PROTEIN"/>
    <property type="match status" value="1"/>
</dbReference>
<comment type="caution">
    <text evidence="1">The sequence shown here is derived from an EMBL/GenBank/DDBJ whole genome shotgun (WGS) entry which is preliminary data.</text>
</comment>
<dbReference type="EMBL" id="JXTC01000043">
    <property type="protein sequence ID" value="PON95632.1"/>
    <property type="molecule type" value="Genomic_DNA"/>
</dbReference>
<gene>
    <name evidence="1" type="ORF">TorRG33x02_084610</name>
</gene>
<organism evidence="1 2">
    <name type="scientific">Trema orientale</name>
    <name type="common">Charcoal tree</name>
    <name type="synonym">Celtis orientalis</name>
    <dbReference type="NCBI Taxonomy" id="63057"/>
    <lineage>
        <taxon>Eukaryota</taxon>
        <taxon>Viridiplantae</taxon>
        <taxon>Streptophyta</taxon>
        <taxon>Embryophyta</taxon>
        <taxon>Tracheophyta</taxon>
        <taxon>Spermatophyta</taxon>
        <taxon>Magnoliopsida</taxon>
        <taxon>eudicotyledons</taxon>
        <taxon>Gunneridae</taxon>
        <taxon>Pentapetalae</taxon>
        <taxon>rosids</taxon>
        <taxon>fabids</taxon>
        <taxon>Rosales</taxon>
        <taxon>Cannabaceae</taxon>
        <taxon>Trema</taxon>
    </lineage>
</organism>
<dbReference type="AlphaFoldDB" id="A0A2P5FCV9"/>
<sequence length="232" mass="26711">MICNPLTRQWIELPRLPVSPCRVDCGGFLCEPTLPLRHNKQPLKLDQYKQPLKLDQYRCRVMLLYPDVAVVYDDRGGRIDYSALTFCSETGVWSTSSSSFPGDFETQPMVACNGMLHCLEETMDMHYTVDRIIAMDPSRDANHPEFHRSIDLPLDCRMGIKLSNVVRLRLGLVKERLRLSQLLPNESAGVGFVLKVWELNYNCVDDCNDNDGLSWTWTLVHNVEVKDRHKLR</sequence>
<dbReference type="Proteomes" id="UP000237000">
    <property type="component" value="Unassembled WGS sequence"/>
</dbReference>
<dbReference type="InParanoid" id="A0A2P5FCV9"/>
<name>A0A2P5FCV9_TREOI</name>
<evidence type="ECO:0000313" key="1">
    <source>
        <dbReference type="EMBL" id="PON95632.1"/>
    </source>
</evidence>
<evidence type="ECO:0000313" key="2">
    <source>
        <dbReference type="Proteomes" id="UP000237000"/>
    </source>
</evidence>
<keyword evidence="2" id="KW-1185">Reference proteome</keyword>
<accession>A0A2P5FCV9</accession>